<accession>A0AAE1TKT2</accession>
<protein>
    <submittedName>
        <fullName evidence="2">Uncharacterized protein</fullName>
    </submittedName>
</protein>
<gene>
    <name evidence="2" type="ORF">Pmani_038055</name>
</gene>
<name>A0AAE1TKT2_9EUCA</name>
<organism evidence="2 3">
    <name type="scientific">Petrolisthes manimaculis</name>
    <dbReference type="NCBI Taxonomy" id="1843537"/>
    <lineage>
        <taxon>Eukaryota</taxon>
        <taxon>Metazoa</taxon>
        <taxon>Ecdysozoa</taxon>
        <taxon>Arthropoda</taxon>
        <taxon>Crustacea</taxon>
        <taxon>Multicrustacea</taxon>
        <taxon>Malacostraca</taxon>
        <taxon>Eumalacostraca</taxon>
        <taxon>Eucarida</taxon>
        <taxon>Decapoda</taxon>
        <taxon>Pleocyemata</taxon>
        <taxon>Anomura</taxon>
        <taxon>Galatheoidea</taxon>
        <taxon>Porcellanidae</taxon>
        <taxon>Petrolisthes</taxon>
    </lineage>
</organism>
<comment type="caution">
    <text evidence="2">The sequence shown here is derived from an EMBL/GenBank/DDBJ whole genome shotgun (WGS) entry which is preliminary data.</text>
</comment>
<feature type="compositionally biased region" description="Low complexity" evidence="1">
    <location>
        <begin position="69"/>
        <end position="87"/>
    </location>
</feature>
<dbReference type="Proteomes" id="UP001292094">
    <property type="component" value="Unassembled WGS sequence"/>
</dbReference>
<feature type="region of interest" description="Disordered" evidence="1">
    <location>
        <begin position="1"/>
        <end position="42"/>
    </location>
</feature>
<feature type="compositionally biased region" description="Low complexity" evidence="1">
    <location>
        <begin position="20"/>
        <end position="29"/>
    </location>
</feature>
<feature type="region of interest" description="Disordered" evidence="1">
    <location>
        <begin position="67"/>
        <end position="97"/>
    </location>
</feature>
<reference evidence="2" key="1">
    <citation type="submission" date="2023-11" db="EMBL/GenBank/DDBJ databases">
        <title>Genome assemblies of two species of porcelain crab, Petrolisthes cinctipes and Petrolisthes manimaculis (Anomura: Porcellanidae).</title>
        <authorList>
            <person name="Angst P."/>
        </authorList>
    </citation>
    <scope>NUCLEOTIDE SEQUENCE</scope>
    <source>
        <strain evidence="2">PB745_02</strain>
        <tissue evidence="2">Gill</tissue>
    </source>
</reference>
<evidence type="ECO:0000313" key="3">
    <source>
        <dbReference type="Proteomes" id="UP001292094"/>
    </source>
</evidence>
<dbReference type="EMBL" id="JAWZYT010006052">
    <property type="protein sequence ID" value="KAK4288947.1"/>
    <property type="molecule type" value="Genomic_DNA"/>
</dbReference>
<keyword evidence="3" id="KW-1185">Reference proteome</keyword>
<evidence type="ECO:0000256" key="1">
    <source>
        <dbReference type="SAM" id="MobiDB-lite"/>
    </source>
</evidence>
<feature type="compositionally biased region" description="Basic and acidic residues" evidence="1">
    <location>
        <begin position="1"/>
        <end position="17"/>
    </location>
</feature>
<sequence length="177" mass="19090">MVVEGRQTDRGEQEGGKEQGGVVRQGRGKMNQGRGKGEMEGGGGALIQPSATHHLIPHPYIPRYHLTQPSIHPSIHPSHAPSSSIPLPTSPPPHVDGSRLSHEVTVFPVPFTLKSYPPRHLTPSSLQASTHLVTSPPHLSGIHPPRHLTPSSLRYPSTIPLCPYPSPLSSWVIDRGS</sequence>
<evidence type="ECO:0000313" key="2">
    <source>
        <dbReference type="EMBL" id="KAK4288947.1"/>
    </source>
</evidence>
<dbReference type="AlphaFoldDB" id="A0AAE1TKT2"/>
<proteinExistence type="predicted"/>